<dbReference type="EMBL" id="ML178823">
    <property type="protein sequence ID" value="TFL02015.1"/>
    <property type="molecule type" value="Genomic_DNA"/>
</dbReference>
<protein>
    <submittedName>
        <fullName evidence="2">Uncharacterized protein</fullName>
    </submittedName>
</protein>
<organism evidence="2 3">
    <name type="scientific">Pterulicium gracile</name>
    <dbReference type="NCBI Taxonomy" id="1884261"/>
    <lineage>
        <taxon>Eukaryota</taxon>
        <taxon>Fungi</taxon>
        <taxon>Dikarya</taxon>
        <taxon>Basidiomycota</taxon>
        <taxon>Agaricomycotina</taxon>
        <taxon>Agaricomycetes</taxon>
        <taxon>Agaricomycetidae</taxon>
        <taxon>Agaricales</taxon>
        <taxon>Pleurotineae</taxon>
        <taxon>Pterulaceae</taxon>
        <taxon>Pterulicium</taxon>
    </lineage>
</organism>
<evidence type="ECO:0000313" key="3">
    <source>
        <dbReference type="Proteomes" id="UP000305067"/>
    </source>
</evidence>
<feature type="compositionally biased region" description="Basic and acidic residues" evidence="1">
    <location>
        <begin position="21"/>
        <end position="35"/>
    </location>
</feature>
<dbReference type="Proteomes" id="UP000305067">
    <property type="component" value="Unassembled WGS sequence"/>
</dbReference>
<keyword evidence="3" id="KW-1185">Reference proteome</keyword>
<name>A0A5C3QJ02_9AGAR</name>
<dbReference type="AlphaFoldDB" id="A0A5C3QJ02"/>
<feature type="region of interest" description="Disordered" evidence="1">
    <location>
        <begin position="103"/>
        <end position="135"/>
    </location>
</feature>
<evidence type="ECO:0000256" key="1">
    <source>
        <dbReference type="SAM" id="MobiDB-lite"/>
    </source>
</evidence>
<accession>A0A5C3QJ02</accession>
<evidence type="ECO:0000313" key="2">
    <source>
        <dbReference type="EMBL" id="TFL02015.1"/>
    </source>
</evidence>
<feature type="compositionally biased region" description="Basic and acidic residues" evidence="1">
    <location>
        <begin position="108"/>
        <end position="125"/>
    </location>
</feature>
<gene>
    <name evidence="2" type="ORF">BDV98DRAFT_47608</name>
</gene>
<reference evidence="2 3" key="1">
    <citation type="journal article" date="2019" name="Nat. Ecol. Evol.">
        <title>Megaphylogeny resolves global patterns of mushroom evolution.</title>
        <authorList>
            <person name="Varga T."/>
            <person name="Krizsan K."/>
            <person name="Foldi C."/>
            <person name="Dima B."/>
            <person name="Sanchez-Garcia M."/>
            <person name="Sanchez-Ramirez S."/>
            <person name="Szollosi G.J."/>
            <person name="Szarkandi J.G."/>
            <person name="Papp V."/>
            <person name="Albert L."/>
            <person name="Andreopoulos W."/>
            <person name="Angelini C."/>
            <person name="Antonin V."/>
            <person name="Barry K.W."/>
            <person name="Bougher N.L."/>
            <person name="Buchanan P."/>
            <person name="Buyck B."/>
            <person name="Bense V."/>
            <person name="Catcheside P."/>
            <person name="Chovatia M."/>
            <person name="Cooper J."/>
            <person name="Damon W."/>
            <person name="Desjardin D."/>
            <person name="Finy P."/>
            <person name="Geml J."/>
            <person name="Haridas S."/>
            <person name="Hughes K."/>
            <person name="Justo A."/>
            <person name="Karasinski D."/>
            <person name="Kautmanova I."/>
            <person name="Kiss B."/>
            <person name="Kocsube S."/>
            <person name="Kotiranta H."/>
            <person name="LaButti K.M."/>
            <person name="Lechner B.E."/>
            <person name="Liimatainen K."/>
            <person name="Lipzen A."/>
            <person name="Lukacs Z."/>
            <person name="Mihaltcheva S."/>
            <person name="Morgado L.N."/>
            <person name="Niskanen T."/>
            <person name="Noordeloos M.E."/>
            <person name="Ohm R.A."/>
            <person name="Ortiz-Santana B."/>
            <person name="Ovrebo C."/>
            <person name="Racz N."/>
            <person name="Riley R."/>
            <person name="Savchenko A."/>
            <person name="Shiryaev A."/>
            <person name="Soop K."/>
            <person name="Spirin V."/>
            <person name="Szebenyi C."/>
            <person name="Tomsovsky M."/>
            <person name="Tulloss R.E."/>
            <person name="Uehling J."/>
            <person name="Grigoriev I.V."/>
            <person name="Vagvolgyi C."/>
            <person name="Papp T."/>
            <person name="Martin F.M."/>
            <person name="Miettinen O."/>
            <person name="Hibbett D.S."/>
            <person name="Nagy L.G."/>
        </authorList>
    </citation>
    <scope>NUCLEOTIDE SEQUENCE [LARGE SCALE GENOMIC DNA]</scope>
    <source>
        <strain evidence="2 3">CBS 309.79</strain>
    </source>
</reference>
<proteinExistence type="predicted"/>
<sequence>MSLVYVPQQHKIITTTPIQSRSERRDKKTQTEGKREKCDALTLYDLQGDCLVSYRAVSYRLSNSRLQNTERERIRVREERERYVLTSTQYNKQIHMSCQTVQSHRKKTPADKHSRVGVKGERDSQPSKAMTQSNKKRIELQAEGNRKGGRVLENMGCVRCDGVYEATFVGKGYTAEL</sequence>
<feature type="region of interest" description="Disordered" evidence="1">
    <location>
        <begin position="16"/>
        <end position="35"/>
    </location>
</feature>